<sequence>MGLFNKDKDVPESVKINGKPLICPHCQHNLFWVTQAQLNKASSTFWGIDWADKSASCFVCAECTRIEWFFGE</sequence>
<dbReference type="AlphaFoldDB" id="A0A4R6J1B0"/>
<gene>
    <name evidence="1" type="ORF">BC659_0094</name>
</gene>
<proteinExistence type="predicted"/>
<dbReference type="EMBL" id="SNWP01000010">
    <property type="protein sequence ID" value="TDO28036.1"/>
    <property type="molecule type" value="Genomic_DNA"/>
</dbReference>
<accession>A0A4R6J1B0</accession>
<evidence type="ECO:0000313" key="2">
    <source>
        <dbReference type="Proteomes" id="UP000295741"/>
    </source>
</evidence>
<name>A0A4R6J1B0_9BACT</name>
<comment type="caution">
    <text evidence="1">The sequence shown here is derived from an EMBL/GenBank/DDBJ whole genome shotgun (WGS) entry which is preliminary data.</text>
</comment>
<reference evidence="1 2" key="1">
    <citation type="submission" date="2019-03" db="EMBL/GenBank/DDBJ databases">
        <title>Genomic Encyclopedia of Archaeal and Bacterial Type Strains, Phase II (KMG-II): from individual species to whole genera.</title>
        <authorList>
            <person name="Goeker M."/>
        </authorList>
    </citation>
    <scope>NUCLEOTIDE SEQUENCE [LARGE SCALE GENOMIC DNA]</scope>
    <source>
        <strain evidence="1 2">DSM 28323</strain>
    </source>
</reference>
<dbReference type="Proteomes" id="UP000295741">
    <property type="component" value="Unassembled WGS sequence"/>
</dbReference>
<keyword evidence="2" id="KW-1185">Reference proteome</keyword>
<evidence type="ECO:0000313" key="1">
    <source>
        <dbReference type="EMBL" id="TDO28036.1"/>
    </source>
</evidence>
<organism evidence="1 2">
    <name type="scientific">Sediminibacterium goheungense</name>
    <dbReference type="NCBI Taxonomy" id="1086393"/>
    <lineage>
        <taxon>Bacteria</taxon>
        <taxon>Pseudomonadati</taxon>
        <taxon>Bacteroidota</taxon>
        <taxon>Chitinophagia</taxon>
        <taxon>Chitinophagales</taxon>
        <taxon>Chitinophagaceae</taxon>
        <taxon>Sediminibacterium</taxon>
    </lineage>
</organism>
<protein>
    <recommendedName>
        <fullName evidence="3">DNA-binding protein</fullName>
    </recommendedName>
</protein>
<evidence type="ECO:0008006" key="3">
    <source>
        <dbReference type="Google" id="ProtNLM"/>
    </source>
</evidence>